<dbReference type="HOGENOM" id="CLU_1852855_0_0_5"/>
<reference evidence="1 2" key="1">
    <citation type="journal article" date="2009" name="PLoS ONE">
        <title>Methylobacterium genome sequences: a reference blueprint to investigate microbial metabolism of C1 compounds from natural and industrial sources.</title>
        <authorList>
            <person name="Vuilleumier S."/>
            <person name="Chistoserdova L."/>
            <person name="Lee M.-C."/>
            <person name="Bringel F."/>
            <person name="Lajus A."/>
            <person name="Zhou Y."/>
            <person name="Gourion B."/>
            <person name="Barbe V."/>
            <person name="Chang J."/>
            <person name="Cruveiller S."/>
            <person name="Dossat C."/>
            <person name="Gillett W."/>
            <person name="Gruffaz C."/>
            <person name="Haugen E."/>
            <person name="Hourcade E."/>
            <person name="Levy R."/>
            <person name="Mangenot S."/>
            <person name="Muller E."/>
            <person name="Nadalig T."/>
            <person name="Pagni M."/>
            <person name="Penny C."/>
            <person name="Peyraud R."/>
            <person name="Robinson D.G."/>
            <person name="Roche D."/>
            <person name="Rouy Z."/>
            <person name="Saenampechek C."/>
            <person name="Salvignol G."/>
            <person name="Vallenet D."/>
            <person name="Wu Z."/>
            <person name="Marx C.J."/>
            <person name="Vorholt J.A."/>
            <person name="Olson M.V."/>
            <person name="Kaul R."/>
            <person name="Weissenbach J."/>
            <person name="Medigue C."/>
            <person name="Lidstrom M.E."/>
        </authorList>
    </citation>
    <scope>NUCLEOTIDE SEQUENCE [LARGE SCALE GENOMIC DNA]</scope>
    <source>
        <strain evidence="2">ATCC 14718 / DSM 1338 / JCM 2805 / NCIMB 9133 / AM1</strain>
    </source>
</reference>
<geneLocation type="plasmid" evidence="1 2">
    <name>megaplasmid</name>
</geneLocation>
<dbReference type="KEGG" id="mea:Mex_2p0081"/>
<accession>C5B3H9</accession>
<evidence type="ECO:0000313" key="2">
    <source>
        <dbReference type="Proteomes" id="UP000009081"/>
    </source>
</evidence>
<protein>
    <submittedName>
        <fullName evidence="1">Uncharacterized protein</fullName>
    </submittedName>
</protein>
<name>C5B3H9_METEA</name>
<proteinExistence type="predicted"/>
<sequence>MQLLDRCVLRQHLLVAPAHKPVLGRNVPHGDHAGDFAVMHHEQLPEVAVEHLLKGVGQAFFYIDRPRIGGHHGANQRQLRIETNRDHASDDVTLADDADKRAALLDRERANVMLAQTTAYLGDHRSNVDGVKGPTTYQ</sequence>
<dbReference type="Proteomes" id="UP000009081">
    <property type="component" value="Plasmid megaplasmid"/>
</dbReference>
<keyword evidence="1" id="KW-0614">Plasmid</keyword>
<dbReference type="AlphaFoldDB" id="C5B3H9"/>
<gene>
    <name evidence="1" type="ordered locus">MexAM1_META2p0081</name>
</gene>
<keyword evidence="2" id="KW-1185">Reference proteome</keyword>
<evidence type="ECO:0000313" key="1">
    <source>
        <dbReference type="EMBL" id="ACS43011.1"/>
    </source>
</evidence>
<organism evidence="1 2">
    <name type="scientific">Methylorubrum extorquens (strain ATCC 14718 / DSM 1338 / JCM 2805 / NCIMB 9133 / AM1)</name>
    <name type="common">Methylobacterium extorquens</name>
    <dbReference type="NCBI Taxonomy" id="272630"/>
    <lineage>
        <taxon>Bacteria</taxon>
        <taxon>Pseudomonadati</taxon>
        <taxon>Pseudomonadota</taxon>
        <taxon>Alphaproteobacteria</taxon>
        <taxon>Hyphomicrobiales</taxon>
        <taxon>Methylobacteriaceae</taxon>
        <taxon>Methylorubrum</taxon>
    </lineage>
</organism>
<dbReference type="EMBL" id="CP001511">
    <property type="protein sequence ID" value="ACS43011.1"/>
    <property type="molecule type" value="Genomic_DNA"/>
</dbReference>